<dbReference type="GeneID" id="89990381"/>
<organism evidence="3 4">
    <name type="scientific">Cryptococcus decagattii</name>
    <dbReference type="NCBI Taxonomy" id="1859122"/>
    <lineage>
        <taxon>Eukaryota</taxon>
        <taxon>Fungi</taxon>
        <taxon>Dikarya</taxon>
        <taxon>Basidiomycota</taxon>
        <taxon>Agaricomycotina</taxon>
        <taxon>Tremellomycetes</taxon>
        <taxon>Tremellales</taxon>
        <taxon>Cryptococcaceae</taxon>
        <taxon>Cryptococcus</taxon>
        <taxon>Cryptococcus gattii species complex</taxon>
    </lineage>
</organism>
<evidence type="ECO:0000313" key="3">
    <source>
        <dbReference type="EMBL" id="WVO22279.1"/>
    </source>
</evidence>
<dbReference type="RefSeq" id="XP_064721518.1">
    <property type="nucleotide sequence ID" value="XM_064865446.1"/>
</dbReference>
<name>A0ABZ2AVS0_9TREE</name>
<keyword evidence="4" id="KW-1185">Reference proteome</keyword>
<sequence length="291" mass="30911">MSLSDLAETPQSRDGTSTPGAISLTVPTNLIMLPAAAALVGLSIGFIRGGSRARLRFLVENAHRKPKTVQGWYFYTKTRNYRVFFGALKAGGKYALGLGGATAGFVLVDESVGWAREQVFGPAGEIQAAVAQDGDAFGLGQGEGSQVKRKAGWRKGEVKWEDGGVAGGLMGLVVGTAYKLPRPLFIRSVIMGIALGGLTSGMQTMQARIGRLREEEGRKAKLINSQQQQQQQQQQVPSPETAAAALVTEEIAPAMPLSEVTEPTEEVVVSGVPGEEEPKGWWESVKSWAGA</sequence>
<proteinExistence type="predicted"/>
<evidence type="ECO:0008006" key="5">
    <source>
        <dbReference type="Google" id="ProtNLM"/>
    </source>
</evidence>
<dbReference type="PANTHER" id="PTHR37852">
    <property type="entry name" value="YALI0B21208P"/>
    <property type="match status" value="1"/>
</dbReference>
<evidence type="ECO:0000313" key="4">
    <source>
        <dbReference type="Proteomes" id="UP001432216"/>
    </source>
</evidence>
<evidence type="ECO:0000256" key="1">
    <source>
        <dbReference type="SAM" id="MobiDB-lite"/>
    </source>
</evidence>
<feature type="transmembrane region" description="Helical" evidence="2">
    <location>
        <begin position="20"/>
        <end position="47"/>
    </location>
</feature>
<keyword evidence="2" id="KW-0812">Transmembrane</keyword>
<reference evidence="3 4" key="1">
    <citation type="submission" date="2024-01" db="EMBL/GenBank/DDBJ databases">
        <title>Comparative genomics of Cryptococcus and Kwoniella reveals pathogenesis evolution and contrasting modes of karyotype evolution via chromosome fusion or intercentromeric recombination.</title>
        <authorList>
            <person name="Coelho M.A."/>
            <person name="David-Palma M."/>
            <person name="Shea T."/>
            <person name="Bowers K."/>
            <person name="McGinley-Smith S."/>
            <person name="Mohammad A.W."/>
            <person name="Gnirke A."/>
            <person name="Yurkov A.M."/>
            <person name="Nowrousian M."/>
            <person name="Sun S."/>
            <person name="Cuomo C.A."/>
            <person name="Heitman J."/>
        </authorList>
    </citation>
    <scope>NUCLEOTIDE SEQUENCE [LARGE SCALE GENOMIC DNA]</scope>
    <source>
        <strain evidence="3 4">7685027</strain>
    </source>
</reference>
<dbReference type="Proteomes" id="UP001432216">
    <property type="component" value="Chromosome 5"/>
</dbReference>
<keyword evidence="2" id="KW-0472">Membrane</keyword>
<gene>
    <name evidence="3" type="ORF">IAS62_003609</name>
</gene>
<feature type="region of interest" description="Disordered" evidence="1">
    <location>
        <begin position="1"/>
        <end position="20"/>
    </location>
</feature>
<feature type="region of interest" description="Disordered" evidence="1">
    <location>
        <begin position="254"/>
        <end position="291"/>
    </location>
</feature>
<feature type="region of interest" description="Disordered" evidence="1">
    <location>
        <begin position="220"/>
        <end position="242"/>
    </location>
</feature>
<dbReference type="PANTHER" id="PTHR37852:SF1">
    <property type="entry name" value="HIG1 DOMAIN-CONTAINING PROTEIN"/>
    <property type="match status" value="1"/>
</dbReference>
<feature type="transmembrane region" description="Helical" evidence="2">
    <location>
        <begin position="184"/>
        <end position="202"/>
    </location>
</feature>
<keyword evidence="2" id="KW-1133">Transmembrane helix</keyword>
<accession>A0ABZ2AVS0</accession>
<evidence type="ECO:0000256" key="2">
    <source>
        <dbReference type="SAM" id="Phobius"/>
    </source>
</evidence>
<feature type="compositionally biased region" description="Low complexity" evidence="1">
    <location>
        <begin position="226"/>
        <end position="235"/>
    </location>
</feature>
<dbReference type="EMBL" id="CP143810">
    <property type="protein sequence ID" value="WVO22279.1"/>
    <property type="molecule type" value="Genomic_DNA"/>
</dbReference>
<protein>
    <recommendedName>
        <fullName evidence="5">Mitochondrial protein</fullName>
    </recommendedName>
</protein>
<feature type="compositionally biased region" description="Low complexity" evidence="1">
    <location>
        <begin position="258"/>
        <end position="273"/>
    </location>
</feature>